<name>A0A437ULM5_ENTAV</name>
<comment type="caution">
    <text evidence="1">The sequence shown here is derived from an EMBL/GenBank/DDBJ whole genome shotgun (WGS) entry which is preliminary data.</text>
</comment>
<reference evidence="1 2" key="1">
    <citation type="submission" date="2018-12" db="EMBL/GenBank/DDBJ databases">
        <title>A novel vanA-carrying plasmid in a clinical isolate of Enterococcus avium.</title>
        <authorList>
            <person name="Bernasconi O.J."/>
            <person name="Luzzaro F."/>
            <person name="Endimiani A."/>
        </authorList>
    </citation>
    <scope>NUCLEOTIDE SEQUENCE [LARGE SCALE GENOMIC DNA]</scope>
    <source>
        <strain evidence="1 2">LC0559/18</strain>
    </source>
</reference>
<organism evidence="1 2">
    <name type="scientific">Enterococcus avium</name>
    <name type="common">Streptococcus avium</name>
    <dbReference type="NCBI Taxonomy" id="33945"/>
    <lineage>
        <taxon>Bacteria</taxon>
        <taxon>Bacillati</taxon>
        <taxon>Bacillota</taxon>
        <taxon>Bacilli</taxon>
        <taxon>Lactobacillales</taxon>
        <taxon>Enterococcaceae</taxon>
        <taxon>Enterococcus</taxon>
    </lineage>
</organism>
<accession>A0A437ULM5</accession>
<evidence type="ECO:0000313" key="1">
    <source>
        <dbReference type="EMBL" id="RVU94553.1"/>
    </source>
</evidence>
<dbReference type="Proteomes" id="UP000288388">
    <property type="component" value="Unassembled WGS sequence"/>
</dbReference>
<dbReference type="EMBL" id="RYZS01000001">
    <property type="protein sequence ID" value="RVU94553.1"/>
    <property type="molecule type" value="Genomic_DNA"/>
</dbReference>
<dbReference type="RefSeq" id="WP_127978610.1">
    <property type="nucleotide sequence ID" value="NZ_JAYEYR010000091.1"/>
</dbReference>
<protein>
    <submittedName>
        <fullName evidence="1">Uncharacterized protein</fullName>
    </submittedName>
</protein>
<gene>
    <name evidence="1" type="ORF">EK398_06680</name>
</gene>
<evidence type="ECO:0000313" key="2">
    <source>
        <dbReference type="Proteomes" id="UP000288388"/>
    </source>
</evidence>
<proteinExistence type="predicted"/>
<dbReference type="AlphaFoldDB" id="A0A437ULM5"/>
<sequence>MDYEQTIDEVAAFWNLSSEEVASAIVEVKRSLKEMAEAFWDIAKRISDIWEAVQDYEKEDNSFSGTGQLVSLIEFLCLINEAHRLAIEEDKKPPDRKVIESRRK</sequence>